<proteinExistence type="inferred from homology"/>
<dbReference type="Gene3D" id="3.50.50.60">
    <property type="entry name" value="FAD/NAD(P)-binding domain"/>
    <property type="match status" value="2"/>
</dbReference>
<dbReference type="SUPFAM" id="SSF51905">
    <property type="entry name" value="FAD/NAD(P)-binding domain"/>
    <property type="match status" value="1"/>
</dbReference>
<sequence length="670" mass="71086">MIARALLLLLGSGLVAARPTVRELRSHREYDALLAHHAAKTGLPVVVDFYSDSCGPCRMIAPVFKKVAQEYKDRAVFAKVNVATNRETSSRLRISSMPTFHFYLDGKKKNEFSGAGESQLRQLTASIVAEASRNNVALSLESLLGFYETADAKKPAADVRKIHEKCASMSGAGGACAGGAARELVKKLKAKFGTAPELGPRYVADAPPASSSSSSSSSSKTKTPPSSRERSSLASASTAELLEELARREDEVATVAVEAAREFSSESEEEEEEEDEGLPEYSPRRVWGEYAERVVILGGGPAGLSAAIYAARAGLSPIVVAPPGGGQLLGKGVNVENFPGVNATGPGLVEKMQQHAAEVGAAFYPYRVTRADLRSRPFILETSSGLNISTHAVVIATGANARWLGVDGEAEFRGGGVSSCATCDGFVMRGKDVAVIGGGDAAMEDALVLARTSKSVTVVHRRDKFRASRAMADRVLNHPLITVRWNATVKSFKGDQIERHTDDGLELVPVLRRLDLLDVATGEPAPGLDVSGAFVAIGHDPNTDLFGDQLDRDDSGYLQLKGGRFATELSTPGVFAAGDVADPVYRQAITSAGSGAAAALDAERYLSEMGMTLEPGAFGSGLAAEILEEILFTDYGTDVRDMDDDEDLVNVYDSFDSADILKYANAKADL</sequence>
<feature type="region of interest" description="Disordered" evidence="4">
    <location>
        <begin position="257"/>
        <end position="281"/>
    </location>
</feature>
<feature type="signal peptide" evidence="5">
    <location>
        <begin position="1"/>
        <end position="17"/>
    </location>
</feature>
<dbReference type="PRINTS" id="PR00368">
    <property type="entry name" value="FADPNR"/>
</dbReference>
<dbReference type="Gene3D" id="3.40.30.10">
    <property type="entry name" value="Glutaredoxin"/>
    <property type="match status" value="1"/>
</dbReference>
<dbReference type="GO" id="GO:0097237">
    <property type="term" value="P:cellular response to toxic substance"/>
    <property type="evidence" value="ECO:0007669"/>
    <property type="project" value="UniProtKB-ARBA"/>
</dbReference>
<dbReference type="Pfam" id="PF00085">
    <property type="entry name" value="Thioredoxin"/>
    <property type="match status" value="1"/>
</dbReference>
<keyword evidence="3" id="KW-0560">Oxidoreductase</keyword>
<name>A0AAD7XU02_9STRA</name>
<dbReference type="InterPro" id="IPR023753">
    <property type="entry name" value="FAD/NAD-binding_dom"/>
</dbReference>
<feature type="region of interest" description="Disordered" evidence="4">
    <location>
        <begin position="198"/>
        <end position="238"/>
    </location>
</feature>
<gene>
    <name evidence="7" type="ORF">CTAYLR_004808</name>
</gene>
<dbReference type="InterPro" id="IPR036249">
    <property type="entry name" value="Thioredoxin-like_sf"/>
</dbReference>
<dbReference type="AlphaFoldDB" id="A0AAD7XU02"/>
<evidence type="ECO:0000256" key="1">
    <source>
        <dbReference type="ARBA" id="ARBA00009333"/>
    </source>
</evidence>
<evidence type="ECO:0000313" key="8">
    <source>
        <dbReference type="Proteomes" id="UP001230188"/>
    </source>
</evidence>
<organism evidence="7 8">
    <name type="scientific">Chrysophaeum taylorii</name>
    <dbReference type="NCBI Taxonomy" id="2483200"/>
    <lineage>
        <taxon>Eukaryota</taxon>
        <taxon>Sar</taxon>
        <taxon>Stramenopiles</taxon>
        <taxon>Ochrophyta</taxon>
        <taxon>Pelagophyceae</taxon>
        <taxon>Pelagomonadales</taxon>
        <taxon>Pelagomonadaceae</taxon>
        <taxon>Chrysophaeum</taxon>
    </lineage>
</organism>
<feature type="domain" description="Thioredoxin" evidence="6">
    <location>
        <begin position="6"/>
        <end position="129"/>
    </location>
</feature>
<dbReference type="InterPro" id="IPR036188">
    <property type="entry name" value="FAD/NAD-bd_sf"/>
</dbReference>
<keyword evidence="5" id="KW-0732">Signal</keyword>
<dbReference type="InterPro" id="IPR050097">
    <property type="entry name" value="Ferredoxin-NADP_redctase_2"/>
</dbReference>
<evidence type="ECO:0000259" key="6">
    <source>
        <dbReference type="PROSITE" id="PS51352"/>
    </source>
</evidence>
<dbReference type="Pfam" id="PF07992">
    <property type="entry name" value="Pyr_redox_2"/>
    <property type="match status" value="1"/>
</dbReference>
<evidence type="ECO:0000256" key="2">
    <source>
        <dbReference type="ARBA" id="ARBA00022630"/>
    </source>
</evidence>
<dbReference type="InterPro" id="IPR013766">
    <property type="entry name" value="Thioredoxin_domain"/>
</dbReference>
<dbReference type="PRINTS" id="PR00469">
    <property type="entry name" value="PNDRDTASEII"/>
</dbReference>
<keyword evidence="2" id="KW-0285">Flavoprotein</keyword>
<reference evidence="7" key="1">
    <citation type="submission" date="2023-01" db="EMBL/GenBank/DDBJ databases">
        <title>Metagenome sequencing of chrysophaentin producing Chrysophaeum taylorii.</title>
        <authorList>
            <person name="Davison J."/>
            <person name="Bewley C."/>
        </authorList>
    </citation>
    <scope>NUCLEOTIDE SEQUENCE</scope>
    <source>
        <strain evidence="7">NIES-1699</strain>
    </source>
</reference>
<accession>A0AAD7XU02</accession>
<keyword evidence="8" id="KW-1185">Reference proteome</keyword>
<evidence type="ECO:0000256" key="3">
    <source>
        <dbReference type="ARBA" id="ARBA00023002"/>
    </source>
</evidence>
<dbReference type="CDD" id="cd02947">
    <property type="entry name" value="TRX_family"/>
    <property type="match status" value="1"/>
</dbReference>
<dbReference type="SUPFAM" id="SSF52833">
    <property type="entry name" value="Thioredoxin-like"/>
    <property type="match status" value="1"/>
</dbReference>
<evidence type="ECO:0000256" key="5">
    <source>
        <dbReference type="SAM" id="SignalP"/>
    </source>
</evidence>
<evidence type="ECO:0000256" key="4">
    <source>
        <dbReference type="SAM" id="MobiDB-lite"/>
    </source>
</evidence>
<dbReference type="GO" id="GO:0016491">
    <property type="term" value="F:oxidoreductase activity"/>
    <property type="evidence" value="ECO:0007669"/>
    <property type="project" value="UniProtKB-KW"/>
</dbReference>
<dbReference type="PROSITE" id="PS51352">
    <property type="entry name" value="THIOREDOXIN_2"/>
    <property type="match status" value="1"/>
</dbReference>
<feature type="compositionally biased region" description="Low complexity" evidence="4">
    <location>
        <begin position="206"/>
        <end position="238"/>
    </location>
</feature>
<protein>
    <recommendedName>
        <fullName evidence="6">Thioredoxin domain-containing protein</fullName>
    </recommendedName>
</protein>
<feature type="chain" id="PRO_5042007645" description="Thioredoxin domain-containing protein" evidence="5">
    <location>
        <begin position="18"/>
        <end position="670"/>
    </location>
</feature>
<dbReference type="PANTHER" id="PTHR48105">
    <property type="entry name" value="THIOREDOXIN REDUCTASE 1-RELATED-RELATED"/>
    <property type="match status" value="1"/>
</dbReference>
<dbReference type="EMBL" id="JAQMWT010000036">
    <property type="protein sequence ID" value="KAJ8613122.1"/>
    <property type="molecule type" value="Genomic_DNA"/>
</dbReference>
<evidence type="ECO:0000313" key="7">
    <source>
        <dbReference type="EMBL" id="KAJ8613122.1"/>
    </source>
</evidence>
<comment type="similarity">
    <text evidence="1">Belongs to the class-II pyridine nucleotide-disulfide oxidoreductase family.</text>
</comment>
<feature type="compositionally biased region" description="Acidic residues" evidence="4">
    <location>
        <begin position="265"/>
        <end position="278"/>
    </location>
</feature>
<comment type="caution">
    <text evidence="7">The sequence shown here is derived from an EMBL/GenBank/DDBJ whole genome shotgun (WGS) entry which is preliminary data.</text>
</comment>
<dbReference type="Proteomes" id="UP001230188">
    <property type="component" value="Unassembled WGS sequence"/>
</dbReference>